<dbReference type="SUPFAM" id="SSF52833">
    <property type="entry name" value="Thioredoxin-like"/>
    <property type="match status" value="1"/>
</dbReference>
<dbReference type="PRINTS" id="PR00421">
    <property type="entry name" value="THIOREDOXIN"/>
</dbReference>
<dbReference type="InterPro" id="IPR050620">
    <property type="entry name" value="Thioredoxin_H-type-like"/>
</dbReference>
<keyword evidence="3" id="KW-1185">Reference proteome</keyword>
<dbReference type="InterPro" id="IPR013766">
    <property type="entry name" value="Thioredoxin_domain"/>
</dbReference>
<accession>A0A9E7KKH4</accession>
<dbReference type="Proteomes" id="UP001055439">
    <property type="component" value="Chromosome 7"/>
</dbReference>
<evidence type="ECO:0000259" key="1">
    <source>
        <dbReference type="PROSITE" id="PS51352"/>
    </source>
</evidence>
<sequence>MGGLFCSQAATAAEVVDSAVIAVHSAGEWTHNWQSHTQNNKMMVIDFSASWCGQCRFVEPAFRAMAAQYTDAVFLKIDVDELPEVSRQWKMQAMPTFVLVKGGQEVARVVGAMKDELERRIQQQLSI</sequence>
<proteinExistence type="predicted"/>
<feature type="domain" description="Thioredoxin" evidence="1">
    <location>
        <begin position="9"/>
        <end position="126"/>
    </location>
</feature>
<dbReference type="Gene3D" id="3.40.30.10">
    <property type="entry name" value="Glutaredoxin"/>
    <property type="match status" value="1"/>
</dbReference>
<gene>
    <name evidence="2" type="ORF">MUK42_11873</name>
</gene>
<reference evidence="2" key="1">
    <citation type="submission" date="2022-05" db="EMBL/GenBank/DDBJ databases">
        <title>The Musa troglodytarum L. genome provides insights into the mechanism of non-climacteric behaviour and enrichment of carotenoids.</title>
        <authorList>
            <person name="Wang J."/>
        </authorList>
    </citation>
    <scope>NUCLEOTIDE SEQUENCE</scope>
    <source>
        <tissue evidence="2">Leaf</tissue>
    </source>
</reference>
<dbReference type="InterPro" id="IPR036249">
    <property type="entry name" value="Thioredoxin-like_sf"/>
</dbReference>
<dbReference type="PANTHER" id="PTHR10438">
    <property type="entry name" value="THIOREDOXIN"/>
    <property type="match status" value="1"/>
</dbReference>
<organism evidence="2 3">
    <name type="scientific">Musa troglodytarum</name>
    <name type="common">fe'i banana</name>
    <dbReference type="NCBI Taxonomy" id="320322"/>
    <lineage>
        <taxon>Eukaryota</taxon>
        <taxon>Viridiplantae</taxon>
        <taxon>Streptophyta</taxon>
        <taxon>Embryophyta</taxon>
        <taxon>Tracheophyta</taxon>
        <taxon>Spermatophyta</taxon>
        <taxon>Magnoliopsida</taxon>
        <taxon>Liliopsida</taxon>
        <taxon>Zingiberales</taxon>
        <taxon>Musaceae</taxon>
        <taxon>Musa</taxon>
    </lineage>
</organism>
<evidence type="ECO:0000313" key="2">
    <source>
        <dbReference type="EMBL" id="URE19399.1"/>
    </source>
</evidence>
<evidence type="ECO:0000313" key="3">
    <source>
        <dbReference type="Proteomes" id="UP001055439"/>
    </source>
</evidence>
<name>A0A9E7KKH4_9LILI</name>
<dbReference type="PROSITE" id="PS51352">
    <property type="entry name" value="THIOREDOXIN_2"/>
    <property type="match status" value="1"/>
</dbReference>
<dbReference type="Pfam" id="PF00085">
    <property type="entry name" value="Thioredoxin"/>
    <property type="match status" value="1"/>
</dbReference>
<dbReference type="PANTHER" id="PTHR10438:SF463">
    <property type="entry name" value="THIOREDOXIN"/>
    <property type="match status" value="1"/>
</dbReference>
<dbReference type="OrthoDB" id="10263751at2759"/>
<protein>
    <submittedName>
        <fullName evidence="2">Thioredoxin</fullName>
    </submittedName>
</protein>
<dbReference type="CDD" id="cd02947">
    <property type="entry name" value="TRX_family"/>
    <property type="match status" value="1"/>
</dbReference>
<dbReference type="AlphaFoldDB" id="A0A9E7KKH4"/>
<dbReference type="EMBL" id="CP097509">
    <property type="protein sequence ID" value="URE19399.1"/>
    <property type="molecule type" value="Genomic_DNA"/>
</dbReference>